<evidence type="ECO:0000256" key="4">
    <source>
        <dbReference type="ARBA" id="ARBA00022605"/>
    </source>
</evidence>
<evidence type="ECO:0000256" key="6">
    <source>
        <dbReference type="ARBA" id="ARBA00023141"/>
    </source>
</evidence>
<dbReference type="PANTHER" id="PTHR43406:SF1">
    <property type="entry name" value="TRYPTOPHAN SYNTHASE ALPHA CHAIN, CHLOROPLASTIC"/>
    <property type="match status" value="1"/>
</dbReference>
<dbReference type="FunCoup" id="A0A517SHT7">
    <property type="interactions" value="519"/>
</dbReference>
<keyword evidence="6 9" id="KW-0057">Aromatic amino acid biosynthesis</keyword>
<evidence type="ECO:0000313" key="11">
    <source>
        <dbReference type="EMBL" id="QDT55681.1"/>
    </source>
</evidence>
<keyword evidence="7 9" id="KW-0456">Lyase</keyword>
<evidence type="ECO:0000313" key="12">
    <source>
        <dbReference type="Proteomes" id="UP000315700"/>
    </source>
</evidence>
<feature type="active site" description="Proton acceptor" evidence="9">
    <location>
        <position position="66"/>
    </location>
</feature>
<feature type="active site" description="Proton acceptor" evidence="9">
    <location>
        <position position="55"/>
    </location>
</feature>
<dbReference type="HAMAP" id="MF_00131">
    <property type="entry name" value="Trp_synth_alpha"/>
    <property type="match status" value="1"/>
</dbReference>
<dbReference type="FunFam" id="3.20.20.70:FF:000037">
    <property type="entry name" value="Tryptophan synthase alpha chain"/>
    <property type="match status" value="1"/>
</dbReference>
<dbReference type="CDD" id="cd04724">
    <property type="entry name" value="Tryptophan_synthase_alpha"/>
    <property type="match status" value="1"/>
</dbReference>
<dbReference type="SUPFAM" id="SSF51366">
    <property type="entry name" value="Ribulose-phoshate binding barrel"/>
    <property type="match status" value="1"/>
</dbReference>
<dbReference type="PROSITE" id="PS00167">
    <property type="entry name" value="TRP_SYNTHASE_ALPHA"/>
    <property type="match status" value="1"/>
</dbReference>
<evidence type="ECO:0000256" key="10">
    <source>
        <dbReference type="RuleBase" id="RU003662"/>
    </source>
</evidence>
<accession>A0A517SHT7</accession>
<dbReference type="AlphaFoldDB" id="A0A517SHT7"/>
<organism evidence="11 12">
    <name type="scientific">Caulifigura coniformis</name>
    <dbReference type="NCBI Taxonomy" id="2527983"/>
    <lineage>
        <taxon>Bacteria</taxon>
        <taxon>Pseudomonadati</taxon>
        <taxon>Planctomycetota</taxon>
        <taxon>Planctomycetia</taxon>
        <taxon>Planctomycetales</taxon>
        <taxon>Planctomycetaceae</taxon>
        <taxon>Caulifigura</taxon>
    </lineage>
</organism>
<dbReference type="InterPro" id="IPR018204">
    <property type="entry name" value="Trp_synthase_alpha_AS"/>
</dbReference>
<proteinExistence type="inferred from homology"/>
<dbReference type="InterPro" id="IPR013785">
    <property type="entry name" value="Aldolase_TIM"/>
</dbReference>
<evidence type="ECO:0000256" key="8">
    <source>
        <dbReference type="ARBA" id="ARBA00049047"/>
    </source>
</evidence>
<comment type="catalytic activity">
    <reaction evidence="8 9">
        <text>(1S,2R)-1-C-(indol-3-yl)glycerol 3-phosphate + L-serine = D-glyceraldehyde 3-phosphate + L-tryptophan + H2O</text>
        <dbReference type="Rhea" id="RHEA:10532"/>
        <dbReference type="ChEBI" id="CHEBI:15377"/>
        <dbReference type="ChEBI" id="CHEBI:33384"/>
        <dbReference type="ChEBI" id="CHEBI:57912"/>
        <dbReference type="ChEBI" id="CHEBI:58866"/>
        <dbReference type="ChEBI" id="CHEBI:59776"/>
        <dbReference type="EC" id="4.2.1.20"/>
    </reaction>
</comment>
<dbReference type="InterPro" id="IPR002028">
    <property type="entry name" value="Trp_synthase_suA"/>
</dbReference>
<dbReference type="Gene3D" id="3.20.20.70">
    <property type="entry name" value="Aldolase class I"/>
    <property type="match status" value="1"/>
</dbReference>
<evidence type="ECO:0000256" key="7">
    <source>
        <dbReference type="ARBA" id="ARBA00023239"/>
    </source>
</evidence>
<dbReference type="Pfam" id="PF00290">
    <property type="entry name" value="Trp_syntA"/>
    <property type="match status" value="1"/>
</dbReference>
<reference evidence="11 12" key="1">
    <citation type="submission" date="2019-02" db="EMBL/GenBank/DDBJ databases">
        <title>Deep-cultivation of Planctomycetes and their phenomic and genomic characterization uncovers novel biology.</title>
        <authorList>
            <person name="Wiegand S."/>
            <person name="Jogler M."/>
            <person name="Boedeker C."/>
            <person name="Pinto D."/>
            <person name="Vollmers J."/>
            <person name="Rivas-Marin E."/>
            <person name="Kohn T."/>
            <person name="Peeters S.H."/>
            <person name="Heuer A."/>
            <person name="Rast P."/>
            <person name="Oberbeckmann S."/>
            <person name="Bunk B."/>
            <person name="Jeske O."/>
            <person name="Meyerdierks A."/>
            <person name="Storesund J.E."/>
            <person name="Kallscheuer N."/>
            <person name="Luecker S."/>
            <person name="Lage O.M."/>
            <person name="Pohl T."/>
            <person name="Merkel B.J."/>
            <person name="Hornburger P."/>
            <person name="Mueller R.-W."/>
            <person name="Bruemmer F."/>
            <person name="Labrenz M."/>
            <person name="Spormann A.M."/>
            <person name="Op den Camp H."/>
            <person name="Overmann J."/>
            <person name="Amann R."/>
            <person name="Jetten M.S.M."/>
            <person name="Mascher T."/>
            <person name="Medema M.H."/>
            <person name="Devos D.P."/>
            <person name="Kaster A.-K."/>
            <person name="Ovreas L."/>
            <person name="Rohde M."/>
            <person name="Galperin M.Y."/>
            <person name="Jogler C."/>
        </authorList>
    </citation>
    <scope>NUCLEOTIDE SEQUENCE [LARGE SCALE GENOMIC DNA]</scope>
    <source>
        <strain evidence="11 12">Pan44</strain>
    </source>
</reference>
<name>A0A517SHT7_9PLAN</name>
<sequence length="273" mass="29005">MSLETAATPISQAFARAKAEGRTAFMPFVTAGDPDVAATIRLVQSLAAEKVDLIEIGFPYSDPIADGPVIQASYTRALNAGITIDRILDAFRALDKQGMPPMIPMVSYAIVMRRGVERFLKEAVAAGFSGLIIPDLPGDEAGEMFQAVRAHGLDLIQLVAPGTSPERVRKVLASCSGFVYCLGVVGITGERKSVAGALVDQLKWLRKETKLPLAVGFGVSRPEHVATLRTAADGVIVGSAIVRRCEPQEGRTADGAIREVAGYVHEMVEACAK</sequence>
<protein>
    <recommendedName>
        <fullName evidence="9">Tryptophan synthase alpha chain</fullName>
        <ecNumber evidence="9">4.2.1.20</ecNumber>
    </recommendedName>
</protein>
<dbReference type="InterPro" id="IPR011060">
    <property type="entry name" value="RibuloseP-bd_barrel"/>
</dbReference>
<evidence type="ECO:0000256" key="9">
    <source>
        <dbReference type="HAMAP-Rule" id="MF_00131"/>
    </source>
</evidence>
<evidence type="ECO:0000256" key="5">
    <source>
        <dbReference type="ARBA" id="ARBA00022822"/>
    </source>
</evidence>
<keyword evidence="5 9" id="KW-0822">Tryptophan biosynthesis</keyword>
<gene>
    <name evidence="9 11" type="primary">trpA</name>
    <name evidence="11" type="ORF">Pan44_37270</name>
</gene>
<dbReference type="OrthoDB" id="9804578at2"/>
<keyword evidence="4 9" id="KW-0028">Amino-acid biosynthesis</keyword>
<evidence type="ECO:0000256" key="1">
    <source>
        <dbReference type="ARBA" id="ARBA00003365"/>
    </source>
</evidence>
<comment type="pathway">
    <text evidence="2 9">Amino-acid biosynthesis; L-tryptophan biosynthesis; L-tryptophan from chorismate: step 5/5.</text>
</comment>
<evidence type="ECO:0000256" key="3">
    <source>
        <dbReference type="ARBA" id="ARBA00011270"/>
    </source>
</evidence>
<dbReference type="EMBL" id="CP036271">
    <property type="protein sequence ID" value="QDT55681.1"/>
    <property type="molecule type" value="Genomic_DNA"/>
</dbReference>
<dbReference type="KEGG" id="ccos:Pan44_37270"/>
<dbReference type="GO" id="GO:0005829">
    <property type="term" value="C:cytosol"/>
    <property type="evidence" value="ECO:0007669"/>
    <property type="project" value="TreeGrafter"/>
</dbReference>
<dbReference type="UniPathway" id="UPA00035">
    <property type="reaction ID" value="UER00044"/>
</dbReference>
<dbReference type="PANTHER" id="PTHR43406">
    <property type="entry name" value="TRYPTOPHAN SYNTHASE, ALPHA CHAIN"/>
    <property type="match status" value="1"/>
</dbReference>
<dbReference type="GO" id="GO:0004834">
    <property type="term" value="F:tryptophan synthase activity"/>
    <property type="evidence" value="ECO:0007669"/>
    <property type="project" value="UniProtKB-UniRule"/>
</dbReference>
<evidence type="ECO:0000256" key="2">
    <source>
        <dbReference type="ARBA" id="ARBA00004733"/>
    </source>
</evidence>
<dbReference type="NCBIfam" id="TIGR00262">
    <property type="entry name" value="trpA"/>
    <property type="match status" value="1"/>
</dbReference>
<comment type="similarity">
    <text evidence="9 10">Belongs to the TrpA family.</text>
</comment>
<comment type="function">
    <text evidence="1 9">The alpha subunit is responsible for the aldol cleavage of indoleglycerol phosphate to indole and glyceraldehyde 3-phosphate.</text>
</comment>
<keyword evidence="12" id="KW-1185">Reference proteome</keyword>
<comment type="subunit">
    <text evidence="3 9">Tetramer of two alpha and two beta chains.</text>
</comment>
<dbReference type="EC" id="4.2.1.20" evidence="9"/>
<dbReference type="Proteomes" id="UP000315700">
    <property type="component" value="Chromosome"/>
</dbReference>
<dbReference type="InParanoid" id="A0A517SHT7"/>